<feature type="domain" description="Transcription factor TFIIB cyclin-like" evidence="6">
    <location>
        <begin position="119"/>
        <end position="205"/>
    </location>
</feature>
<dbReference type="AlphaFoldDB" id="A0A075GGI4"/>
<evidence type="ECO:0000313" key="7">
    <source>
        <dbReference type="EMBL" id="AIF02939.1"/>
    </source>
</evidence>
<accession>A0A075GGI4</accession>
<dbReference type="PANTHER" id="PTHR11618">
    <property type="entry name" value="TRANSCRIPTION INITIATION FACTOR IIB-RELATED"/>
    <property type="match status" value="1"/>
</dbReference>
<gene>
    <name evidence="7" type="primary">GTF2B</name>
    <name evidence="7" type="synonym">SUA7</name>
    <name evidence="7" type="synonym">tfb</name>
    <name evidence="7" type="synonym">TFIIB</name>
</gene>
<name>A0A075GGI4_9ARCH</name>
<dbReference type="InterPro" id="IPR023486">
    <property type="entry name" value="TFIIB_CS"/>
</dbReference>
<dbReference type="InterPro" id="IPR013150">
    <property type="entry name" value="TFIIB_cyclin"/>
</dbReference>
<dbReference type="InterPro" id="IPR000812">
    <property type="entry name" value="TFIIB"/>
</dbReference>
<evidence type="ECO:0000256" key="4">
    <source>
        <dbReference type="ARBA" id="ARBA00023015"/>
    </source>
</evidence>
<reference evidence="7" key="1">
    <citation type="journal article" date="2014" name="Genome Biol. Evol.">
        <title>Pangenome evidence for extensive interdomain horizontal transfer affecting lineage core and shell genes in uncultured planktonic thaumarchaeota and euryarchaeota.</title>
        <authorList>
            <person name="Deschamps P."/>
            <person name="Zivanovic Y."/>
            <person name="Moreira D."/>
            <person name="Rodriguez-Valera F."/>
            <person name="Lopez-Garcia P."/>
        </authorList>
    </citation>
    <scope>NUCLEOTIDE SEQUENCE</scope>
</reference>
<dbReference type="Gene3D" id="1.10.472.10">
    <property type="entry name" value="Cyclin-like"/>
    <property type="match status" value="1"/>
</dbReference>
<dbReference type="PANTHER" id="PTHR11618:SF13">
    <property type="entry name" value="TRANSCRIPTION INITIATION FACTOR IIB"/>
    <property type="match status" value="1"/>
</dbReference>
<dbReference type="PRINTS" id="PR00685">
    <property type="entry name" value="TIFACTORIIB"/>
</dbReference>
<dbReference type="SUPFAM" id="SSF57783">
    <property type="entry name" value="Zinc beta-ribbon"/>
    <property type="match status" value="1"/>
</dbReference>
<dbReference type="Gene3D" id="1.10.472.170">
    <property type="match status" value="1"/>
</dbReference>
<feature type="domain" description="Transcription factor TFIIB cyclin-like" evidence="6">
    <location>
        <begin position="213"/>
        <end position="300"/>
    </location>
</feature>
<dbReference type="PROSITE" id="PS00782">
    <property type="entry name" value="TFIIB"/>
    <property type="match status" value="1"/>
</dbReference>
<dbReference type="GO" id="GO:0017025">
    <property type="term" value="F:TBP-class protein binding"/>
    <property type="evidence" value="ECO:0007669"/>
    <property type="project" value="InterPro"/>
</dbReference>
<protein>
    <recommendedName>
        <fullName evidence="2">Transcription initiation factor IIB</fullName>
    </recommendedName>
</protein>
<keyword evidence="3" id="KW-0677">Repeat</keyword>
<comment type="similarity">
    <text evidence="1">Belongs to the TFIIB family.</text>
</comment>
<keyword evidence="4" id="KW-0805">Transcription regulation</keyword>
<evidence type="ECO:0000256" key="1">
    <source>
        <dbReference type="ARBA" id="ARBA00010857"/>
    </source>
</evidence>
<keyword evidence="5" id="KW-0804">Transcription</keyword>
<dbReference type="Pfam" id="PF00382">
    <property type="entry name" value="TFIIB"/>
    <property type="match status" value="2"/>
</dbReference>
<proteinExistence type="inferred from homology"/>
<evidence type="ECO:0000259" key="6">
    <source>
        <dbReference type="Pfam" id="PF00382"/>
    </source>
</evidence>
<sequence>MNKDSESNDHICNNSKCKDVLLVTDSTTGEVMCSSCGQVVSQNMAELGPESAQSGEDYMSKSRTGRKSTLAFNDMGLSTVIQQSDKDATGKNLSGEMKRTFYRLRMWDKNSKAMPGHRNMQKAFTLLEGLKAKLSLSDAAVEQAAYIYRKTLAKKIGRGRSIPVILSACVYASCRFTNTPRTIQDVAEATNLRRTSIHRIYRMLVRDLDLTLETYNPVSFITRITTEVGATEKTKRDAIKFLIKAEELMITSGKNPVAMAATVVYLAAITNGEKVSQTQVSKAANISSVTIRNLCKKLKDAKIASFSNPKLTKVVKNDGTYNVATRLKVKKD</sequence>
<organism evidence="7">
    <name type="scientific">uncultured marine thaumarchaeote KM3_15_F02</name>
    <dbReference type="NCBI Taxonomy" id="1456029"/>
    <lineage>
        <taxon>Archaea</taxon>
        <taxon>Nitrososphaerota</taxon>
        <taxon>environmental samples</taxon>
    </lineage>
</organism>
<evidence type="ECO:0000256" key="3">
    <source>
        <dbReference type="ARBA" id="ARBA00022737"/>
    </source>
</evidence>
<dbReference type="GO" id="GO:0097550">
    <property type="term" value="C:transcription preinitiation complex"/>
    <property type="evidence" value="ECO:0007669"/>
    <property type="project" value="TreeGrafter"/>
</dbReference>
<dbReference type="InterPro" id="IPR036915">
    <property type="entry name" value="Cyclin-like_sf"/>
</dbReference>
<evidence type="ECO:0000256" key="2">
    <source>
        <dbReference type="ARBA" id="ARBA00013932"/>
    </source>
</evidence>
<dbReference type="GO" id="GO:0070897">
    <property type="term" value="P:transcription preinitiation complex assembly"/>
    <property type="evidence" value="ECO:0007669"/>
    <property type="project" value="InterPro"/>
</dbReference>
<dbReference type="EMBL" id="KF900665">
    <property type="protein sequence ID" value="AIF02939.1"/>
    <property type="molecule type" value="Genomic_DNA"/>
</dbReference>
<evidence type="ECO:0000256" key="5">
    <source>
        <dbReference type="ARBA" id="ARBA00023163"/>
    </source>
</evidence>
<dbReference type="SUPFAM" id="SSF47954">
    <property type="entry name" value="Cyclin-like"/>
    <property type="match status" value="2"/>
</dbReference>